<keyword evidence="1" id="KW-0812">Transmembrane</keyword>
<feature type="transmembrane region" description="Helical" evidence="1">
    <location>
        <begin position="31"/>
        <end position="52"/>
    </location>
</feature>
<evidence type="ECO:0000313" key="2">
    <source>
        <dbReference type="EMBL" id="PFJ42745.1"/>
    </source>
</evidence>
<name>A0A9X6WT10_BACTU</name>
<gene>
    <name evidence="2" type="ORF">COJ15_05225</name>
</gene>
<sequence>MRKFSILSIVLMFIGPLLFGLNWIKGSYSELIIRFSFISFLVGITLNFIAIAKREKGILKFISLISFLVVMFLNYIYRI</sequence>
<keyword evidence="1" id="KW-0472">Membrane</keyword>
<comment type="caution">
    <text evidence="2">The sequence shown here is derived from an EMBL/GenBank/DDBJ whole genome shotgun (WGS) entry which is preliminary data.</text>
</comment>
<keyword evidence="1" id="KW-1133">Transmembrane helix</keyword>
<reference evidence="2 3" key="1">
    <citation type="submission" date="2017-09" db="EMBL/GenBank/DDBJ databases">
        <title>Large-scale bioinformatics analysis of Bacillus genomes uncovers conserved roles of natural products in bacterial physiology.</title>
        <authorList>
            <consortium name="Agbiome Team Llc"/>
            <person name="Bleich R.M."/>
            <person name="Grubbs K.J."/>
            <person name="Santa Maria K.C."/>
            <person name="Allen S.E."/>
            <person name="Farag S."/>
            <person name="Shank E.A."/>
            <person name="Bowers A."/>
        </authorList>
    </citation>
    <scope>NUCLEOTIDE SEQUENCE [LARGE SCALE GENOMIC DNA]</scope>
    <source>
        <strain evidence="2 3">AFS085496</strain>
    </source>
</reference>
<proteinExistence type="predicted"/>
<dbReference type="EMBL" id="NUVX01000007">
    <property type="protein sequence ID" value="PFJ42745.1"/>
    <property type="molecule type" value="Genomic_DNA"/>
</dbReference>
<feature type="transmembrane region" description="Helical" evidence="1">
    <location>
        <begin position="6"/>
        <end position="24"/>
    </location>
</feature>
<dbReference type="Proteomes" id="UP000224003">
    <property type="component" value="Unassembled WGS sequence"/>
</dbReference>
<accession>A0A9X6WT10</accession>
<evidence type="ECO:0000256" key="1">
    <source>
        <dbReference type="SAM" id="Phobius"/>
    </source>
</evidence>
<organism evidence="2 3">
    <name type="scientific">Bacillus thuringiensis</name>
    <dbReference type="NCBI Taxonomy" id="1428"/>
    <lineage>
        <taxon>Bacteria</taxon>
        <taxon>Bacillati</taxon>
        <taxon>Bacillota</taxon>
        <taxon>Bacilli</taxon>
        <taxon>Bacillales</taxon>
        <taxon>Bacillaceae</taxon>
        <taxon>Bacillus</taxon>
        <taxon>Bacillus cereus group</taxon>
    </lineage>
</organism>
<protein>
    <submittedName>
        <fullName evidence="2">Uncharacterized protein</fullName>
    </submittedName>
</protein>
<feature type="transmembrane region" description="Helical" evidence="1">
    <location>
        <begin position="58"/>
        <end position="77"/>
    </location>
</feature>
<evidence type="ECO:0000313" key="3">
    <source>
        <dbReference type="Proteomes" id="UP000224003"/>
    </source>
</evidence>
<dbReference type="AlphaFoldDB" id="A0A9X6WT10"/>
<dbReference type="RefSeq" id="WP_098516824.1">
    <property type="nucleotide sequence ID" value="NZ_NUVX01000007.1"/>
</dbReference>